<proteinExistence type="predicted"/>
<dbReference type="Pfam" id="PF13630">
    <property type="entry name" value="SdpI"/>
    <property type="match status" value="1"/>
</dbReference>
<feature type="transmembrane region" description="Helical" evidence="1">
    <location>
        <begin position="63"/>
        <end position="84"/>
    </location>
</feature>
<evidence type="ECO:0000256" key="1">
    <source>
        <dbReference type="SAM" id="Phobius"/>
    </source>
</evidence>
<sequence length="122" mass="13354">MADFLASVLLAVACAIGGLLITIIGAKMKRGTLKPNSFAGVRIPRAYRSEEDWYQIQSASANATLLMGFIFFDCAVLFLIQALLPEIVPFMFPCVVFVLQSILGIALIWYAALTADRHSAKR</sequence>
<organism evidence="2">
    <name type="scientific">Actinomyces succiniciruminis</name>
    <dbReference type="NCBI Taxonomy" id="1522002"/>
    <lineage>
        <taxon>Bacteria</taxon>
        <taxon>Bacillati</taxon>
        <taxon>Actinomycetota</taxon>
        <taxon>Actinomycetes</taxon>
        <taxon>Actinomycetales</taxon>
        <taxon>Actinomycetaceae</taxon>
        <taxon>Actinomyces</taxon>
    </lineage>
</organism>
<keyword evidence="1" id="KW-0472">Membrane</keyword>
<evidence type="ECO:0000313" key="2">
    <source>
        <dbReference type="EMBL" id="CED89984.1"/>
    </source>
</evidence>
<dbReference type="AlphaFoldDB" id="A0A1L7RL53"/>
<keyword evidence="1" id="KW-1133">Transmembrane helix</keyword>
<feature type="transmembrane region" description="Helical" evidence="1">
    <location>
        <begin position="6"/>
        <end position="26"/>
    </location>
</feature>
<feature type="transmembrane region" description="Helical" evidence="1">
    <location>
        <begin position="90"/>
        <end position="113"/>
    </location>
</feature>
<keyword evidence="1" id="KW-0812">Transmembrane</keyword>
<protein>
    <submittedName>
        <fullName evidence="2">SdpI/YhfL protein family</fullName>
    </submittedName>
</protein>
<reference evidence="2" key="1">
    <citation type="submission" date="2014-07" db="EMBL/GenBank/DDBJ databases">
        <authorList>
            <person name="Zhang J.E."/>
            <person name="Yang H."/>
            <person name="Guo J."/>
            <person name="Deng Z."/>
            <person name="Luo H."/>
            <person name="Luo M."/>
            <person name="Zhao B."/>
        </authorList>
    </citation>
    <scope>NUCLEOTIDE SEQUENCE</scope>
    <source>
        <strain evidence="2">AM4</strain>
    </source>
</reference>
<gene>
    <name evidence="2" type="ORF">AAM4_0089</name>
</gene>
<dbReference type="InterPro" id="IPR025962">
    <property type="entry name" value="SdpI/YhfL"/>
</dbReference>
<accession>A0A1L7RL53</accession>
<dbReference type="RefSeq" id="WP_210578203.1">
    <property type="nucleotide sequence ID" value="NZ_LK995461.1"/>
</dbReference>
<name>A0A1L7RL53_9ACTO</name>
<dbReference type="EMBL" id="LK995461">
    <property type="protein sequence ID" value="CED89984.1"/>
    <property type="molecule type" value="Genomic_DNA"/>
</dbReference>